<reference evidence="3 4" key="1">
    <citation type="submission" date="2010-12" db="EMBL/GenBank/DDBJ databases">
        <authorList>
            <person name="Muzny D."/>
            <person name="Qin X."/>
            <person name="Buhay C."/>
            <person name="Dugan-Rocha S."/>
            <person name="Ding Y."/>
            <person name="Chen G."/>
            <person name="Hawes A."/>
            <person name="Holder M."/>
            <person name="Jhangiani S."/>
            <person name="Johnson A."/>
            <person name="Khan Z."/>
            <person name="Li Z."/>
            <person name="Liu W."/>
            <person name="Liu X."/>
            <person name="Perez L."/>
            <person name="Shen H."/>
            <person name="Wang Q."/>
            <person name="Watt J."/>
            <person name="Xi L."/>
            <person name="Xin Y."/>
            <person name="Zhou J."/>
            <person name="Deng J."/>
            <person name="Jiang H."/>
            <person name="Liu Y."/>
            <person name="Qu J."/>
            <person name="Song X.-Z."/>
            <person name="Zhang L."/>
            <person name="Villasana D."/>
            <person name="Johnson A."/>
            <person name="Liu J."/>
            <person name="Liyanage D."/>
            <person name="Lorensuhewa L."/>
            <person name="Robinson T."/>
            <person name="Song A."/>
            <person name="Song B.-B."/>
            <person name="Dinh H."/>
            <person name="Thornton R."/>
            <person name="Coyle M."/>
            <person name="Francisco L."/>
            <person name="Jackson L."/>
            <person name="Javaid M."/>
            <person name="Korchina V."/>
            <person name="Kovar C."/>
            <person name="Mata R."/>
            <person name="Mathew T."/>
            <person name="Ngo R."/>
            <person name="Nguyen L."/>
            <person name="Nguyen N."/>
            <person name="Okwuonu G."/>
            <person name="Ongeri F."/>
            <person name="Pham C."/>
            <person name="Simmons D."/>
            <person name="Wilczek-Boney K."/>
            <person name="Hale W."/>
            <person name="Jakkamsetti A."/>
            <person name="Pham P."/>
            <person name="Ruth R."/>
            <person name="San Lucas F."/>
            <person name="Warren J."/>
            <person name="Zhang J."/>
            <person name="Zhao Z."/>
            <person name="Zhou C."/>
            <person name="Zhu D."/>
            <person name="Lee S."/>
            <person name="Bess C."/>
            <person name="Blankenburg K."/>
            <person name="Forbes L."/>
            <person name="Fu Q."/>
            <person name="Gubbala S."/>
            <person name="Hirani K."/>
            <person name="Jayaseelan J.C."/>
            <person name="Lara F."/>
            <person name="Munidasa M."/>
            <person name="Palculict T."/>
            <person name="Patil S."/>
            <person name="Pu L.-L."/>
            <person name="Saada N."/>
            <person name="Tang L."/>
            <person name="Weissenberger G."/>
            <person name="Zhu Y."/>
            <person name="Hemphill L."/>
            <person name="Shang Y."/>
            <person name="Youmans B."/>
            <person name="Ayvaz T."/>
            <person name="Ross M."/>
            <person name="Santibanez J."/>
            <person name="Aqrawi P."/>
            <person name="Gross S."/>
            <person name="Joshi V."/>
            <person name="Fowler G."/>
            <person name="Nazareth L."/>
            <person name="Reid J."/>
            <person name="Worley K."/>
            <person name="Petrosino J."/>
            <person name="Highlander S."/>
            <person name="Gibbs R."/>
        </authorList>
    </citation>
    <scope>NUCLEOTIDE SEQUENCE [LARGE SCALE GENOMIC DNA]</scope>
    <source>
        <strain evidence="3 4">DSM 10105</strain>
    </source>
</reference>
<dbReference type="RefSeq" id="WP_006290556.1">
    <property type="nucleotide sequence ID" value="NZ_AP012333.1"/>
</dbReference>
<evidence type="ECO:0000313" key="3">
    <source>
        <dbReference type="EMBL" id="EFT84114.1"/>
    </source>
</evidence>
<organism evidence="3 4">
    <name type="scientific">Parascardovia denticolens DSM 10105 = JCM 12538</name>
    <dbReference type="NCBI Taxonomy" id="864564"/>
    <lineage>
        <taxon>Bacteria</taxon>
        <taxon>Bacillati</taxon>
        <taxon>Actinomycetota</taxon>
        <taxon>Actinomycetes</taxon>
        <taxon>Bifidobacteriales</taxon>
        <taxon>Bifidobacteriaceae</taxon>
        <taxon>Parascardovia</taxon>
    </lineage>
</organism>
<dbReference type="Proteomes" id="UP000004946">
    <property type="component" value="Chromosome"/>
</dbReference>
<feature type="binding site" evidence="1">
    <location>
        <begin position="243"/>
        <end position="250"/>
    </location>
    <ligand>
        <name>ATP</name>
        <dbReference type="ChEBI" id="CHEBI:30616"/>
    </ligand>
</feature>
<dbReference type="KEGG" id="pdo:PSDT_0536"/>
<feature type="domain" description="FtsK" evidence="2">
    <location>
        <begin position="226"/>
        <end position="432"/>
    </location>
</feature>
<evidence type="ECO:0000313" key="4">
    <source>
        <dbReference type="Proteomes" id="UP000004946"/>
    </source>
</evidence>
<dbReference type="EMBL" id="AEON01000001">
    <property type="protein sequence ID" value="EFT84114.1"/>
    <property type="molecule type" value="Genomic_DNA"/>
</dbReference>
<dbReference type="InterPro" id="IPR027417">
    <property type="entry name" value="P-loop_NTPase"/>
</dbReference>
<dbReference type="SUPFAM" id="SSF52540">
    <property type="entry name" value="P-loop containing nucleoside triphosphate hydrolases"/>
    <property type="match status" value="1"/>
</dbReference>
<evidence type="ECO:0000256" key="1">
    <source>
        <dbReference type="PROSITE-ProRule" id="PRU00289"/>
    </source>
</evidence>
<dbReference type="GO" id="GO:0003677">
    <property type="term" value="F:DNA binding"/>
    <property type="evidence" value="ECO:0007669"/>
    <property type="project" value="InterPro"/>
</dbReference>
<dbReference type="Gene3D" id="3.40.50.300">
    <property type="entry name" value="P-loop containing nucleotide triphosphate hydrolases"/>
    <property type="match status" value="1"/>
</dbReference>
<accession>E6JZW0</accession>
<dbReference type="AlphaFoldDB" id="E6JZW0"/>
<dbReference type="PROSITE" id="PS50901">
    <property type="entry name" value="FTSK"/>
    <property type="match status" value="1"/>
</dbReference>
<keyword evidence="1" id="KW-0067">ATP-binding</keyword>
<dbReference type="PATRIC" id="fig|864564.6.peg.591"/>
<name>E6JZW0_PARDN</name>
<dbReference type="InterPro" id="IPR002543">
    <property type="entry name" value="FtsK_dom"/>
</dbReference>
<dbReference type="eggNOG" id="COG1674">
    <property type="taxonomic scope" value="Bacteria"/>
</dbReference>
<protein>
    <submittedName>
        <fullName evidence="3">FtsK/SpoIIIE family protein</fullName>
    </submittedName>
</protein>
<dbReference type="GO" id="GO:0005524">
    <property type="term" value="F:ATP binding"/>
    <property type="evidence" value="ECO:0007669"/>
    <property type="project" value="UniProtKB-UniRule"/>
</dbReference>
<evidence type="ECO:0000259" key="2">
    <source>
        <dbReference type="PROSITE" id="PS50901"/>
    </source>
</evidence>
<comment type="caution">
    <text evidence="3">The sequence shown here is derived from an EMBL/GenBank/DDBJ whole genome shotgun (WGS) entry which is preliminary data.</text>
</comment>
<proteinExistence type="predicted"/>
<keyword evidence="1" id="KW-0547">Nucleotide-binding</keyword>
<sequence>MTEMKSLKLPDGFNPANPDHMAQLERNVAKVLPGYGVYRVENGHNRALLLPKNQLTVSDSDGETVKTYRIDATGLRNVDKQVDSMEAKNPGLSVISVDMTSGYVRMQRLSPETLYARRLFAAALNLHPWEVRVFATQAHGWMVKLPDGFAYRASRYKTPFQEAVETVGAYGWYFTVDTERNIITVIPAKPPTFPKMIPMPENVIAHPELRQSVIGWKLPNLGEKRGEPLCLDWENAAGVGVGGQSGGGKSVVIDNVIFSFLAAGGRLYVCDTQGESVNYGPFKPYVAKYGWGCAGPESTLTVLRYLLEEVKIRAKVLKDNGVANWWKLPDSVKAEYPLSLLVCDEISQYAVPPAKVPGDKDSPVVLQNKYDISIASAISQCLLKITQTARFAGICWLFAAQSFTMQSGLDPKIKANLQNRLLLGANPGDTLRNQVLKDPKGAPTVPRNIVEEGVDKGVGVAELEGQGAFVWKAFFEASTGGVDYGDMLAERVGGHVTPDPDAAEGDIPESVLVGYVPEMADRPAPILTPRMRGGDSDSVETLDVDSGGAVSVASQPVPDLSDGRGLRSATATAEYMGLLAQAKGM</sequence>
<gene>
    <name evidence="3" type="ORF">HMPREF0620_1119</name>
</gene>
<keyword evidence="4" id="KW-1185">Reference proteome</keyword>
<dbReference type="HOGENOM" id="CLU_472253_0_0_11"/>